<sequence>MGLSEERKKYYAITELDLDIPQISSKMHEHISSAIDEALDKVKEYLKNQGYEGKFQANVNVFVREEGETPRLIQTVKTKIIVK</sequence>
<proteinExistence type="predicted"/>
<dbReference type="RefSeq" id="WP_369610667.1">
    <property type="nucleotide sequence ID" value="NZ_AP031322.1"/>
</dbReference>
<organism evidence="1">
    <name type="scientific">Sulfurisphaera javensis</name>
    <dbReference type="NCBI Taxonomy" id="2049879"/>
    <lineage>
        <taxon>Archaea</taxon>
        <taxon>Thermoproteota</taxon>
        <taxon>Thermoprotei</taxon>
        <taxon>Sulfolobales</taxon>
        <taxon>Sulfolobaceae</taxon>
        <taxon>Sulfurisphaera</taxon>
    </lineage>
</organism>
<accession>A0AAT9GNN5</accession>
<dbReference type="AlphaFoldDB" id="A0AAT9GNN5"/>
<dbReference type="EMBL" id="AP031322">
    <property type="protein sequence ID" value="BFH72442.1"/>
    <property type="molecule type" value="Genomic_DNA"/>
</dbReference>
<protein>
    <submittedName>
        <fullName evidence="1">Uncharacterized protein</fullName>
    </submittedName>
</protein>
<evidence type="ECO:0000313" key="1">
    <source>
        <dbReference type="EMBL" id="BFH72442.1"/>
    </source>
</evidence>
<dbReference type="KEGG" id="sjv:SJAV_03860"/>
<reference evidence="1" key="1">
    <citation type="submission" date="2024-03" db="EMBL/GenBank/DDBJ databases">
        <title>Complete genome sequence of Sulfurisphaera javensis strain KD-1.</title>
        <authorList>
            <person name="Sakai H."/>
            <person name="Nur N."/>
            <person name="Suwanto A."/>
            <person name="Kurosawa N."/>
        </authorList>
    </citation>
    <scope>NUCLEOTIDE SEQUENCE</scope>
    <source>
        <strain evidence="1">KD-1</strain>
    </source>
</reference>
<gene>
    <name evidence="1" type="ORF">SJAV_03860</name>
</gene>
<dbReference type="GeneID" id="92353314"/>
<name>A0AAT9GNN5_9CREN</name>